<name>A0A811RXK0_9POAL</name>
<dbReference type="AlphaFoldDB" id="A0A811RXK0"/>
<dbReference type="EMBL" id="CAJGYO010000017">
    <property type="protein sequence ID" value="CAD6333594.1"/>
    <property type="molecule type" value="Genomic_DNA"/>
</dbReference>
<gene>
    <name evidence="2" type="ORF">NCGR_LOCUS57692</name>
</gene>
<dbReference type="PANTHER" id="PTHR38527">
    <property type="entry name" value="OS01G0838200 PROTEIN"/>
    <property type="match status" value="1"/>
</dbReference>
<feature type="region of interest" description="Disordered" evidence="1">
    <location>
        <begin position="34"/>
        <end position="63"/>
    </location>
</feature>
<proteinExistence type="predicted"/>
<accession>A0A811RXK0</accession>
<dbReference type="PANTHER" id="PTHR38527:SF4">
    <property type="entry name" value="OS05G0461600 PROTEIN"/>
    <property type="match status" value="1"/>
</dbReference>
<feature type="compositionally biased region" description="Gly residues" evidence="1">
    <location>
        <begin position="38"/>
        <end position="47"/>
    </location>
</feature>
<dbReference type="Proteomes" id="UP000604825">
    <property type="component" value="Unassembled WGS sequence"/>
</dbReference>
<reference evidence="2" key="1">
    <citation type="submission" date="2020-10" db="EMBL/GenBank/DDBJ databases">
        <authorList>
            <person name="Han B."/>
            <person name="Lu T."/>
            <person name="Zhao Q."/>
            <person name="Huang X."/>
            <person name="Zhao Y."/>
        </authorList>
    </citation>
    <scope>NUCLEOTIDE SEQUENCE</scope>
</reference>
<evidence type="ECO:0000256" key="1">
    <source>
        <dbReference type="SAM" id="MobiDB-lite"/>
    </source>
</evidence>
<keyword evidence="3" id="KW-1185">Reference proteome</keyword>
<organism evidence="2 3">
    <name type="scientific">Miscanthus lutarioriparius</name>
    <dbReference type="NCBI Taxonomy" id="422564"/>
    <lineage>
        <taxon>Eukaryota</taxon>
        <taxon>Viridiplantae</taxon>
        <taxon>Streptophyta</taxon>
        <taxon>Embryophyta</taxon>
        <taxon>Tracheophyta</taxon>
        <taxon>Spermatophyta</taxon>
        <taxon>Magnoliopsida</taxon>
        <taxon>Liliopsida</taxon>
        <taxon>Poales</taxon>
        <taxon>Poaceae</taxon>
        <taxon>PACMAD clade</taxon>
        <taxon>Panicoideae</taxon>
        <taxon>Andropogonodae</taxon>
        <taxon>Andropogoneae</taxon>
        <taxon>Saccharinae</taxon>
        <taxon>Miscanthus</taxon>
    </lineage>
</organism>
<protein>
    <submittedName>
        <fullName evidence="2">Uncharacterized protein</fullName>
    </submittedName>
</protein>
<dbReference type="OrthoDB" id="631276at2759"/>
<evidence type="ECO:0000313" key="2">
    <source>
        <dbReference type="EMBL" id="CAD6333594.1"/>
    </source>
</evidence>
<sequence length="87" mass="9037">MSSQRPGRHQRRASQSVFVLPENLASLDVDAAGEVGAKAGGPEGSGAGAEQQARPPAGRHRRAMSVAVASRDLELIKEDLGSYKLGA</sequence>
<evidence type="ECO:0000313" key="3">
    <source>
        <dbReference type="Proteomes" id="UP000604825"/>
    </source>
</evidence>
<comment type="caution">
    <text evidence="2">The sequence shown here is derived from an EMBL/GenBank/DDBJ whole genome shotgun (WGS) entry which is preliminary data.</text>
</comment>